<accession>A0A1C0YN99</accession>
<dbReference type="PANTHER" id="PTHR43788:SF8">
    <property type="entry name" value="DNA-BINDING PROTEIN SMUBP-2"/>
    <property type="match status" value="1"/>
</dbReference>
<keyword evidence="10" id="KW-1185">Reference proteome</keyword>
<evidence type="ECO:0000259" key="8">
    <source>
        <dbReference type="Pfam" id="PF13087"/>
    </source>
</evidence>
<comment type="similarity">
    <text evidence="1">Belongs to the DNA2/NAM7 helicase family.</text>
</comment>
<dbReference type="InterPro" id="IPR041677">
    <property type="entry name" value="DNA2/NAM7_AAA_11"/>
</dbReference>
<gene>
    <name evidence="9" type="ORF">A6M13_02035</name>
</gene>
<proteinExistence type="inferred from homology"/>
<dbReference type="GO" id="GO:0043139">
    <property type="term" value="F:5'-3' DNA helicase activity"/>
    <property type="evidence" value="ECO:0007669"/>
    <property type="project" value="TreeGrafter"/>
</dbReference>
<dbReference type="InterPro" id="IPR050534">
    <property type="entry name" value="Coronavir_polyprotein_1ab"/>
</dbReference>
<evidence type="ECO:0000256" key="5">
    <source>
        <dbReference type="ARBA" id="ARBA00022840"/>
    </source>
</evidence>
<feature type="coiled-coil region" evidence="6">
    <location>
        <begin position="431"/>
        <end position="510"/>
    </location>
</feature>
<protein>
    <recommendedName>
        <fullName evidence="11">DNA helicase</fullName>
    </recommendedName>
</protein>
<keyword evidence="4" id="KW-0347">Helicase</keyword>
<evidence type="ECO:0000256" key="2">
    <source>
        <dbReference type="ARBA" id="ARBA00022741"/>
    </source>
</evidence>
<evidence type="ECO:0000256" key="1">
    <source>
        <dbReference type="ARBA" id="ARBA00007913"/>
    </source>
</evidence>
<comment type="caution">
    <text evidence="9">The sequence shown here is derived from an EMBL/GenBank/DDBJ whole genome shotgun (WGS) entry which is preliminary data.</text>
</comment>
<feature type="domain" description="DNA2/NAM7 helicase-like C-terminal" evidence="8">
    <location>
        <begin position="1014"/>
        <end position="1229"/>
    </location>
</feature>
<keyword evidence="2" id="KW-0547">Nucleotide-binding</keyword>
<dbReference type="CDD" id="cd18808">
    <property type="entry name" value="SF1_C_Upf1"/>
    <property type="match status" value="1"/>
</dbReference>
<dbReference type="STRING" id="33978.A6M13_02035"/>
<dbReference type="Pfam" id="PF13087">
    <property type="entry name" value="AAA_12"/>
    <property type="match status" value="1"/>
</dbReference>
<dbReference type="InterPro" id="IPR047187">
    <property type="entry name" value="SF1_C_Upf1"/>
</dbReference>
<dbReference type="PANTHER" id="PTHR43788">
    <property type="entry name" value="DNA2/NAM7 HELICASE FAMILY MEMBER"/>
    <property type="match status" value="1"/>
</dbReference>
<dbReference type="Pfam" id="PF13086">
    <property type="entry name" value="AAA_11"/>
    <property type="match status" value="2"/>
</dbReference>
<dbReference type="EMBL" id="MASJ01000001">
    <property type="protein sequence ID" value="OCS88647.1"/>
    <property type="molecule type" value="Genomic_DNA"/>
</dbReference>
<evidence type="ECO:0008006" key="11">
    <source>
        <dbReference type="Google" id="ProtNLM"/>
    </source>
</evidence>
<keyword evidence="5" id="KW-0067">ATP-binding</keyword>
<reference evidence="9 10" key="1">
    <citation type="submission" date="2016-07" db="EMBL/GenBank/DDBJ databases">
        <title>Caryophanon tenue genome sequencing.</title>
        <authorList>
            <person name="Verma A."/>
            <person name="Pal Y."/>
            <person name="Krishnamurthi S."/>
        </authorList>
    </citation>
    <scope>NUCLEOTIDE SEQUENCE [LARGE SCALE GENOMIC DNA]</scope>
    <source>
        <strain evidence="9 10">DSM 14152</strain>
    </source>
</reference>
<dbReference type="SUPFAM" id="SSF52540">
    <property type="entry name" value="P-loop containing nucleoside triphosphate hydrolases"/>
    <property type="match status" value="1"/>
</dbReference>
<dbReference type="InterPro" id="IPR041679">
    <property type="entry name" value="DNA2/NAM7-like_C"/>
</dbReference>
<name>A0A1C0YN99_9BACL</name>
<dbReference type="InterPro" id="IPR027417">
    <property type="entry name" value="P-loop_NTPase"/>
</dbReference>
<dbReference type="GO" id="GO:0016787">
    <property type="term" value="F:hydrolase activity"/>
    <property type="evidence" value="ECO:0007669"/>
    <property type="project" value="UniProtKB-KW"/>
</dbReference>
<dbReference type="Proteomes" id="UP000093199">
    <property type="component" value="Unassembled WGS sequence"/>
</dbReference>
<dbReference type="AlphaFoldDB" id="A0A1C0YN99"/>
<evidence type="ECO:0000259" key="7">
    <source>
        <dbReference type="Pfam" id="PF13086"/>
    </source>
</evidence>
<dbReference type="OrthoDB" id="9757917at2"/>
<keyword evidence="6" id="KW-0175">Coiled coil</keyword>
<keyword evidence="3" id="KW-0378">Hydrolase</keyword>
<feature type="coiled-coil region" evidence="6">
    <location>
        <begin position="736"/>
        <end position="770"/>
    </location>
</feature>
<evidence type="ECO:0000313" key="9">
    <source>
        <dbReference type="EMBL" id="OCS88647.1"/>
    </source>
</evidence>
<organism evidence="9 10">
    <name type="scientific">Caryophanon tenue</name>
    <dbReference type="NCBI Taxonomy" id="33978"/>
    <lineage>
        <taxon>Bacteria</taxon>
        <taxon>Bacillati</taxon>
        <taxon>Bacillota</taxon>
        <taxon>Bacilli</taxon>
        <taxon>Bacillales</taxon>
        <taxon>Caryophanaceae</taxon>
        <taxon>Caryophanon</taxon>
    </lineage>
</organism>
<sequence>MNKKRGVLLVDKFIQAVQQCTLLLTNTAKDALCAHFRSEHTLFETQPELLLYIEKRAQHAPGETNVTIYIDGREHDDLQPLLGNRIAVLHAVLRNTGFLATGFYIADTRFPLQTTRRLHARVTFNTRTTNAQMPIPFYKALRQLPNAEEQQQTIKKRIASWEGYLKIQEQNASIDDIEATYKDIHYNDDFTRMTMQLQQLSPKQWRALEGLSVTIPGYGDAIGDVTRAQANRQTIDIELQPRITQRLRKQQLPKGSGAIAFSNFASLSQIRRLRKGFQDLAKGYAANPNLENILFEEIPQIEVPTKRAQLTFHNQLNEYQQEAVIGAMSANDLYCIQGPPGTGKTTVISEICYQNAQAGLKTLVASQSNLAVDNALSRLLAHKDIRILRYGRTESIEEEGKKFIEENIGHYWLSTTRSEIDRHLYSQQAEEQQLQQKLQAIDAQLLDNEQQQKRADEQISEKAAAKIELRTLNSKVLPLHTKIDTLVAPRKQLEQQWTKLSNQYNKLYHQRLELENYIENTLDGSALTAQIEALNEVIQVTQAKRKYLQTEQLYKQCQYEQQQLAAQLADLQYRLSNEQTIIETIQTCTSAQALRTIVEQYTLSCSALAERLLQQAIQQQQQAALFMRLKEVNTRLVSAITFIEQKLGHYANDVLTAWLGTISIEQIDALISAMKTAITTQGRVTFDELGHHLAQLRGAKESLNIQGRALKPQADVYDQTLRQATATIANEIASQLRFAARDTVQLEQQLQSLAQQLQTHEATLAQLSMKFSLPIEEDANLLARLANEYVNDYSALQTQAGTLKQKQAEVATLLTEELPLKEQLDTVRAALDDNLQQETLLMEELEVFEQQRRHYREIAESDPESTLQRLKEAHVELVNAQAQLQLELQQLPIKQALQNEWRSLLDEATDHDVDEIKKLYIKHANVIGTTCVQSARKDFIDSYPEFDVVIIDEVSKATPPELLLPMLKGKKIILVGDHHQLPPLLGDDTLEETLTAVMKDNERFEGRDELEGLLRESLFERLFKALPDTNKQMLAIQYRMHAQIMAGITPFYAQQQGGLQCGLTDSDAMRDHYLEGRFVSRHDHLVWLDLPSKAPYFEQRVKDGNSLFNEGELATIRDVLLDMNDATARAKAQGLLPADARKSVGVISFYGEQVKKINRLIQQEVQLPHLHIRTGTVDKFQGMEMDVILVSMVRNVEASKGQIGFARDYRRLNVAVSRARELCMMIGSVEMFTQKERSDNARLMYKTLYDTIHATKGIRQIEAVEVS</sequence>
<evidence type="ECO:0000256" key="6">
    <source>
        <dbReference type="SAM" id="Coils"/>
    </source>
</evidence>
<dbReference type="RefSeq" id="WP_066542444.1">
    <property type="nucleotide sequence ID" value="NZ_MASJ01000001.1"/>
</dbReference>
<dbReference type="GO" id="GO:0005524">
    <property type="term" value="F:ATP binding"/>
    <property type="evidence" value="ECO:0007669"/>
    <property type="project" value="UniProtKB-KW"/>
</dbReference>
<evidence type="ECO:0000256" key="3">
    <source>
        <dbReference type="ARBA" id="ARBA00022801"/>
    </source>
</evidence>
<feature type="domain" description="DNA2/NAM7 helicase helicase" evidence="7">
    <location>
        <begin position="315"/>
        <end position="506"/>
    </location>
</feature>
<evidence type="ECO:0000313" key="10">
    <source>
        <dbReference type="Proteomes" id="UP000093199"/>
    </source>
</evidence>
<evidence type="ECO:0000256" key="4">
    <source>
        <dbReference type="ARBA" id="ARBA00022806"/>
    </source>
</evidence>
<dbReference type="Gene3D" id="3.40.50.300">
    <property type="entry name" value="P-loop containing nucleotide triphosphate hydrolases"/>
    <property type="match status" value="3"/>
</dbReference>
<feature type="domain" description="DNA2/NAM7 helicase helicase" evidence="7">
    <location>
        <begin position="800"/>
        <end position="984"/>
    </location>
</feature>